<keyword evidence="10" id="KW-0812">Transmembrane</keyword>
<dbReference type="PANTHER" id="PTHR33285:SF33">
    <property type="entry name" value="PHYTOSULFOKINE"/>
    <property type="match status" value="1"/>
</dbReference>
<dbReference type="Proteomes" id="UP001417504">
    <property type="component" value="Unassembled WGS sequence"/>
</dbReference>
<keyword evidence="12" id="KW-1185">Reference proteome</keyword>
<keyword evidence="5 9" id="KW-0765">Sulfation</keyword>
<comment type="PTM">
    <text evidence="9">Sulfation is important for activity and for the binding to a putative membrane receptor.</text>
</comment>
<comment type="caution">
    <text evidence="11">The sequence shown here is derived from an EMBL/GenBank/DDBJ whole genome shotgun (WGS) entry which is preliminary data.</text>
</comment>
<evidence type="ECO:0000313" key="12">
    <source>
        <dbReference type="Proteomes" id="UP001417504"/>
    </source>
</evidence>
<keyword evidence="6 9" id="KW-0732">Signal</keyword>
<evidence type="ECO:0000256" key="9">
    <source>
        <dbReference type="RuleBase" id="RU368031"/>
    </source>
</evidence>
<keyword evidence="10" id="KW-1133">Transmembrane helix</keyword>
<evidence type="ECO:0000256" key="5">
    <source>
        <dbReference type="ARBA" id="ARBA00022641"/>
    </source>
</evidence>
<comment type="function">
    <text evidence="9">Promotes plant cell differentiation, organogenesis and somatic embryogenesis as well as cell proliferation.</text>
</comment>
<dbReference type="InterPro" id="IPR009438">
    <property type="entry name" value="Phytosulfokine"/>
</dbReference>
<organism evidence="11 12">
    <name type="scientific">Stephania japonica</name>
    <dbReference type="NCBI Taxonomy" id="461633"/>
    <lineage>
        <taxon>Eukaryota</taxon>
        <taxon>Viridiplantae</taxon>
        <taxon>Streptophyta</taxon>
        <taxon>Embryophyta</taxon>
        <taxon>Tracheophyta</taxon>
        <taxon>Spermatophyta</taxon>
        <taxon>Magnoliopsida</taxon>
        <taxon>Ranunculales</taxon>
        <taxon>Menispermaceae</taxon>
        <taxon>Menispermoideae</taxon>
        <taxon>Cissampelideae</taxon>
        <taxon>Stephania</taxon>
    </lineage>
</organism>
<dbReference type="PANTHER" id="PTHR33285">
    <property type="entry name" value="PHYTOSULFOKINES 3"/>
    <property type="match status" value="1"/>
</dbReference>
<dbReference type="GO" id="GO:0008083">
    <property type="term" value="F:growth factor activity"/>
    <property type="evidence" value="ECO:0007669"/>
    <property type="project" value="UniProtKB-UniRule"/>
</dbReference>
<evidence type="ECO:0000256" key="4">
    <source>
        <dbReference type="ARBA" id="ARBA00022525"/>
    </source>
</evidence>
<dbReference type="AlphaFoldDB" id="A0AAP0KM57"/>
<comment type="subcellular location">
    <subcellularLocation>
        <location evidence="1 9">Secreted</location>
    </subcellularLocation>
</comment>
<sequence length="143" mass="16389">MLFFFYVTPLFSYNNIAQPFQRPLSIFLDIFISSDLWGASEAKLSQRETMKQSILSYGILLLFLLSICLITSGTRPLISKQGDEEKVIDLGSLVPWENTDQEFFSSLMGVEHCENGDEECLKRRMAAEAHLDYIYAAHQIKRP</sequence>
<keyword evidence="3 9" id="KW-0217">Developmental protein</keyword>
<name>A0AAP0KM57_9MAGN</name>
<keyword evidence="7 9" id="KW-0221">Differentiation</keyword>
<evidence type="ECO:0000256" key="3">
    <source>
        <dbReference type="ARBA" id="ARBA00022473"/>
    </source>
</evidence>
<comment type="PTM">
    <text evidence="9">PSK-alpha is produced by endopeptidase digestion. PSK-beta is produced from PSK-alpha by exopeptidase digestion.</text>
</comment>
<evidence type="ECO:0000256" key="2">
    <source>
        <dbReference type="ARBA" id="ARBA00010781"/>
    </source>
</evidence>
<dbReference type="Pfam" id="PF06404">
    <property type="entry name" value="PSK"/>
    <property type="match status" value="1"/>
</dbReference>
<accession>A0AAP0KM57</accession>
<protein>
    <recommendedName>
        <fullName evidence="9">Phytosulfokine</fullName>
    </recommendedName>
    <component>
        <recommendedName>
            <fullName evidence="9">Phytosulfokine-alpha</fullName>
            <shortName evidence="9">PSK-alpha</shortName>
            <shortName evidence="9">Phytosulfokine-a</shortName>
        </recommendedName>
    </component>
    <component>
        <recommendedName>
            <fullName evidence="9">Phytosulfokine-beta</fullName>
            <shortName evidence="9">PSK-beta</shortName>
            <shortName evidence="9">Phytosulfokine-b</shortName>
        </recommendedName>
    </component>
</protein>
<evidence type="ECO:0000256" key="6">
    <source>
        <dbReference type="ARBA" id="ARBA00022729"/>
    </source>
</evidence>
<dbReference type="EMBL" id="JBBNAE010000001">
    <property type="protein sequence ID" value="KAK9153780.1"/>
    <property type="molecule type" value="Genomic_DNA"/>
</dbReference>
<dbReference type="GO" id="GO:0030154">
    <property type="term" value="P:cell differentiation"/>
    <property type="evidence" value="ECO:0007669"/>
    <property type="project" value="UniProtKB-UniRule"/>
</dbReference>
<comment type="similarity">
    <text evidence="2 9">Belongs to the phytosulfokine family.</text>
</comment>
<gene>
    <name evidence="11" type="ORF">Sjap_001260</name>
</gene>
<evidence type="ECO:0000256" key="8">
    <source>
        <dbReference type="ARBA" id="ARBA00023030"/>
    </source>
</evidence>
<evidence type="ECO:0000256" key="1">
    <source>
        <dbReference type="ARBA" id="ARBA00004613"/>
    </source>
</evidence>
<keyword evidence="10" id="KW-0472">Membrane</keyword>
<evidence type="ECO:0000256" key="10">
    <source>
        <dbReference type="SAM" id="Phobius"/>
    </source>
</evidence>
<keyword evidence="4 9" id="KW-0964">Secreted</keyword>
<feature type="transmembrane region" description="Helical" evidence="10">
    <location>
        <begin position="54"/>
        <end position="72"/>
    </location>
</feature>
<reference evidence="11 12" key="1">
    <citation type="submission" date="2024-01" db="EMBL/GenBank/DDBJ databases">
        <title>Genome assemblies of Stephania.</title>
        <authorList>
            <person name="Yang L."/>
        </authorList>
    </citation>
    <scope>NUCLEOTIDE SEQUENCE [LARGE SCALE GENOMIC DNA]</scope>
    <source>
        <strain evidence="11">QJT</strain>
        <tissue evidence="11">Leaf</tissue>
    </source>
</reference>
<evidence type="ECO:0000256" key="7">
    <source>
        <dbReference type="ARBA" id="ARBA00022782"/>
    </source>
</evidence>
<keyword evidence="8 9" id="KW-0339">Growth factor</keyword>
<proteinExistence type="inferred from homology"/>
<evidence type="ECO:0000313" key="11">
    <source>
        <dbReference type="EMBL" id="KAK9153780.1"/>
    </source>
</evidence>
<dbReference type="GO" id="GO:0005576">
    <property type="term" value="C:extracellular region"/>
    <property type="evidence" value="ECO:0007669"/>
    <property type="project" value="UniProtKB-SubCell"/>
</dbReference>
<dbReference type="GO" id="GO:0008283">
    <property type="term" value="P:cell population proliferation"/>
    <property type="evidence" value="ECO:0007669"/>
    <property type="project" value="UniProtKB-UniRule"/>
</dbReference>